<reference evidence="1" key="2">
    <citation type="submission" date="2022-06" db="UniProtKB">
        <authorList>
            <consortium name="EnsemblMetazoa"/>
        </authorList>
    </citation>
    <scope>IDENTIFICATION</scope>
    <source>
        <strain evidence="1">DF5081</strain>
    </source>
</reference>
<name>A0A8R1IFJ4_CAEJA</name>
<accession>A0A8R1IFJ4</accession>
<protein>
    <submittedName>
        <fullName evidence="1">Uncharacterized protein</fullName>
    </submittedName>
</protein>
<dbReference type="Proteomes" id="UP000005237">
    <property type="component" value="Unassembled WGS sequence"/>
</dbReference>
<dbReference type="AlphaFoldDB" id="A0A8R1IFJ4"/>
<keyword evidence="2" id="KW-1185">Reference proteome</keyword>
<reference evidence="2" key="1">
    <citation type="submission" date="2010-08" db="EMBL/GenBank/DDBJ databases">
        <authorList>
            <consortium name="Caenorhabditis japonica Sequencing Consortium"/>
            <person name="Wilson R.K."/>
        </authorList>
    </citation>
    <scope>NUCLEOTIDE SEQUENCE [LARGE SCALE GENOMIC DNA]</scope>
    <source>
        <strain evidence="2">DF5081</strain>
    </source>
</reference>
<evidence type="ECO:0000313" key="1">
    <source>
        <dbReference type="EnsemblMetazoa" id="CJA31874.1"/>
    </source>
</evidence>
<sequence length="68" mass="7123">MVHRPPLVTPPLPPASLRLLGRSHSLSLVLCDPLTSPCSLAFAHKSPFVSLCLAILASTDGDGQVDCC</sequence>
<evidence type="ECO:0000313" key="2">
    <source>
        <dbReference type="Proteomes" id="UP000005237"/>
    </source>
</evidence>
<dbReference type="EnsemblMetazoa" id="CJA31874.1">
    <property type="protein sequence ID" value="CJA31874.1"/>
    <property type="gene ID" value="WBGene00207721"/>
</dbReference>
<proteinExistence type="predicted"/>
<organism evidence="1 2">
    <name type="scientific">Caenorhabditis japonica</name>
    <dbReference type="NCBI Taxonomy" id="281687"/>
    <lineage>
        <taxon>Eukaryota</taxon>
        <taxon>Metazoa</taxon>
        <taxon>Ecdysozoa</taxon>
        <taxon>Nematoda</taxon>
        <taxon>Chromadorea</taxon>
        <taxon>Rhabditida</taxon>
        <taxon>Rhabditina</taxon>
        <taxon>Rhabditomorpha</taxon>
        <taxon>Rhabditoidea</taxon>
        <taxon>Rhabditidae</taxon>
        <taxon>Peloderinae</taxon>
        <taxon>Caenorhabditis</taxon>
    </lineage>
</organism>